<evidence type="ECO:0000259" key="4">
    <source>
        <dbReference type="Pfam" id="PF00496"/>
    </source>
</evidence>
<proteinExistence type="predicted"/>
<feature type="region of interest" description="Disordered" evidence="2">
    <location>
        <begin position="387"/>
        <end position="406"/>
    </location>
</feature>
<dbReference type="InterPro" id="IPR039424">
    <property type="entry name" value="SBP_5"/>
</dbReference>
<feature type="signal peptide" evidence="3">
    <location>
        <begin position="1"/>
        <end position="22"/>
    </location>
</feature>
<dbReference type="FunFam" id="3.10.105.10:FF:000005">
    <property type="entry name" value="ABC transporter substrate-binding protein"/>
    <property type="match status" value="1"/>
</dbReference>
<protein>
    <submittedName>
        <fullName evidence="5">Extracellular solute-binding protein</fullName>
    </submittedName>
</protein>
<dbReference type="SUPFAM" id="SSF53850">
    <property type="entry name" value="Periplasmic binding protein-like II"/>
    <property type="match status" value="1"/>
</dbReference>
<comment type="caution">
    <text evidence="5">The sequence shown here is derived from an EMBL/GenBank/DDBJ whole genome shotgun (WGS) entry which is preliminary data.</text>
</comment>
<dbReference type="GO" id="GO:0042884">
    <property type="term" value="P:microcin transport"/>
    <property type="evidence" value="ECO:0007669"/>
    <property type="project" value="TreeGrafter"/>
</dbReference>
<keyword evidence="6" id="KW-1185">Reference proteome</keyword>
<evidence type="ECO:0000256" key="1">
    <source>
        <dbReference type="ARBA" id="ARBA00022729"/>
    </source>
</evidence>
<dbReference type="GO" id="GO:1904680">
    <property type="term" value="F:peptide transmembrane transporter activity"/>
    <property type="evidence" value="ECO:0007669"/>
    <property type="project" value="TreeGrafter"/>
</dbReference>
<dbReference type="InterPro" id="IPR030678">
    <property type="entry name" value="Peptide/Ni-bd"/>
</dbReference>
<evidence type="ECO:0000313" key="6">
    <source>
        <dbReference type="Proteomes" id="UP001108027"/>
    </source>
</evidence>
<evidence type="ECO:0000313" key="5">
    <source>
        <dbReference type="EMBL" id="MCC4310156.1"/>
    </source>
</evidence>
<dbReference type="EMBL" id="JAJGNA010000029">
    <property type="protein sequence ID" value="MCC4310156.1"/>
    <property type="molecule type" value="Genomic_DNA"/>
</dbReference>
<keyword evidence="1 3" id="KW-0732">Signal</keyword>
<reference evidence="5" key="1">
    <citation type="submission" date="2021-10" db="EMBL/GenBank/DDBJ databases">
        <title>The diversity and Nitrogen Metabolism of Culturable Nitrate-Utilizing Bacteria Within the Oxygen Minimum Zone of the Changjiang (Yangtze River)Estuary.</title>
        <authorList>
            <person name="Zhang D."/>
            <person name="Zheng J."/>
            <person name="Liu S."/>
            <person name="He W."/>
        </authorList>
    </citation>
    <scope>NUCLEOTIDE SEQUENCE</scope>
    <source>
        <strain evidence="5">FXH-223</strain>
    </source>
</reference>
<dbReference type="PANTHER" id="PTHR30290:SF64">
    <property type="entry name" value="ABC TRANSPORTER PERIPLASMIC BINDING PROTEIN"/>
    <property type="match status" value="1"/>
</dbReference>
<dbReference type="CDD" id="cd08497">
    <property type="entry name" value="MbnE-like"/>
    <property type="match status" value="1"/>
</dbReference>
<evidence type="ECO:0000256" key="2">
    <source>
        <dbReference type="SAM" id="MobiDB-lite"/>
    </source>
</evidence>
<feature type="chain" id="PRO_5040304590" evidence="3">
    <location>
        <begin position="23"/>
        <end position="599"/>
    </location>
</feature>
<dbReference type="Proteomes" id="UP001108027">
    <property type="component" value="Unassembled WGS sequence"/>
</dbReference>
<name>A0A9Q3YPQ6_9GAMM</name>
<dbReference type="PIRSF" id="PIRSF002741">
    <property type="entry name" value="MppA"/>
    <property type="match status" value="1"/>
</dbReference>
<dbReference type="GO" id="GO:0043190">
    <property type="term" value="C:ATP-binding cassette (ABC) transporter complex"/>
    <property type="evidence" value="ECO:0007669"/>
    <property type="project" value="InterPro"/>
</dbReference>
<dbReference type="GO" id="GO:0030288">
    <property type="term" value="C:outer membrane-bounded periplasmic space"/>
    <property type="evidence" value="ECO:0007669"/>
    <property type="project" value="TreeGrafter"/>
</dbReference>
<dbReference type="PANTHER" id="PTHR30290">
    <property type="entry name" value="PERIPLASMIC BINDING COMPONENT OF ABC TRANSPORTER"/>
    <property type="match status" value="1"/>
</dbReference>
<gene>
    <name evidence="5" type="ORF">LL252_16415</name>
</gene>
<evidence type="ECO:0000256" key="3">
    <source>
        <dbReference type="SAM" id="SignalP"/>
    </source>
</evidence>
<dbReference type="AlphaFoldDB" id="A0A9Q3YPQ6"/>
<dbReference type="InterPro" id="IPR000914">
    <property type="entry name" value="SBP_5_dom"/>
</dbReference>
<accession>A0A9Q3YPQ6</accession>
<sequence>MRSFLFLAVLFLAAPLPEAVRADTTTAHAIAMHGSPKYGPGFSHFDYVNADAPKGGDLRLHELGGFDNFMPWLPKGTAAAGAGEYLFDTLTVRSLDEPFSEYGLLAETIEWPEDRRWVTYTLRKEARFADGQPVRAEDVVWTFKTLRDEGEPFYAYYYGDVEKVEALSERKVKFSFKPGDNRELVMIVGQLPVMPKHYWKDRDFADASLEPPLGSGPYRVKSFKPGKRVVYERRDDYWARDLPVMRGRYNFDRIIHEYYLDETVALEAFKRGDYDWRTETNSKLWATAYTGDAFTDGRLVTEEVQHSNPAGMQGFVFNTRRPVFQDPVLREAITYAFDFEWSNKNLFYGQYQRTRSYFQNSDLAAEGLPDQDELALLEPLKKDLPPRVFTESYQPPRSDGSGRPRENLRHAQKLLIDAGYQVRNGKLHTPDGQPVNFEFLLYRPAFERIVLPFARNLKTLGIDANVVRVDQSQFVQRLRRFNFDMIVGGWGQSTSPGNEQRGFWSCEAAERESSQNYAGVCNPAVDALVDKVIAAQSREALVTRTRALDRALQWGFYVVPNWYAPTHRFAYRAGLDHAPLPAYVPITGALDLWWNESAR</sequence>
<dbReference type="RefSeq" id="WP_228234775.1">
    <property type="nucleotide sequence ID" value="NZ_JAJGNA010000029.1"/>
</dbReference>
<feature type="domain" description="Solute-binding protein family 5" evidence="4">
    <location>
        <begin position="103"/>
        <end position="500"/>
    </location>
</feature>
<dbReference type="Gene3D" id="3.10.105.10">
    <property type="entry name" value="Dipeptide-binding Protein, Domain 3"/>
    <property type="match status" value="1"/>
</dbReference>
<dbReference type="Gene3D" id="3.40.190.10">
    <property type="entry name" value="Periplasmic binding protein-like II"/>
    <property type="match status" value="1"/>
</dbReference>
<dbReference type="Pfam" id="PF00496">
    <property type="entry name" value="SBP_bac_5"/>
    <property type="match status" value="1"/>
</dbReference>
<dbReference type="GO" id="GO:0015833">
    <property type="term" value="P:peptide transport"/>
    <property type="evidence" value="ECO:0007669"/>
    <property type="project" value="TreeGrafter"/>
</dbReference>
<organism evidence="5 6">
    <name type="scientific">Alloalcanivorax marinus</name>
    <dbReference type="NCBI Taxonomy" id="1177169"/>
    <lineage>
        <taxon>Bacteria</taxon>
        <taxon>Pseudomonadati</taxon>
        <taxon>Pseudomonadota</taxon>
        <taxon>Gammaproteobacteria</taxon>
        <taxon>Oceanospirillales</taxon>
        <taxon>Alcanivoracaceae</taxon>
        <taxon>Alloalcanivorax</taxon>
    </lineage>
</organism>